<accession>A0ABD0LC37</accession>
<gene>
    <name evidence="1" type="ORF">BaRGS_00011920</name>
</gene>
<comment type="caution">
    <text evidence="1">The sequence shown here is derived from an EMBL/GenBank/DDBJ whole genome shotgun (WGS) entry which is preliminary data.</text>
</comment>
<dbReference type="Proteomes" id="UP001519460">
    <property type="component" value="Unassembled WGS sequence"/>
</dbReference>
<name>A0ABD0LC37_9CAEN</name>
<organism evidence="1 2">
    <name type="scientific">Batillaria attramentaria</name>
    <dbReference type="NCBI Taxonomy" id="370345"/>
    <lineage>
        <taxon>Eukaryota</taxon>
        <taxon>Metazoa</taxon>
        <taxon>Spiralia</taxon>
        <taxon>Lophotrochozoa</taxon>
        <taxon>Mollusca</taxon>
        <taxon>Gastropoda</taxon>
        <taxon>Caenogastropoda</taxon>
        <taxon>Sorbeoconcha</taxon>
        <taxon>Cerithioidea</taxon>
        <taxon>Batillariidae</taxon>
        <taxon>Batillaria</taxon>
    </lineage>
</organism>
<sequence length="85" mass="9398">MRETATSLSMHAVTFDVLADDKSRITCCADETMSRIRGRMRESIHGFGKFCCGRVANHQQLTLAEADEVNPGYIRAIAVPRLQAA</sequence>
<proteinExistence type="predicted"/>
<dbReference type="AlphaFoldDB" id="A0ABD0LC37"/>
<protein>
    <submittedName>
        <fullName evidence="1">Uncharacterized protein</fullName>
    </submittedName>
</protein>
<evidence type="ECO:0000313" key="2">
    <source>
        <dbReference type="Proteomes" id="UP001519460"/>
    </source>
</evidence>
<keyword evidence="2" id="KW-1185">Reference proteome</keyword>
<dbReference type="EMBL" id="JACVVK020000063">
    <property type="protein sequence ID" value="KAK7496940.1"/>
    <property type="molecule type" value="Genomic_DNA"/>
</dbReference>
<reference evidence="1 2" key="1">
    <citation type="journal article" date="2023" name="Sci. Data">
        <title>Genome assembly of the Korean intertidal mud-creeper Batillaria attramentaria.</title>
        <authorList>
            <person name="Patra A.K."/>
            <person name="Ho P.T."/>
            <person name="Jun S."/>
            <person name="Lee S.J."/>
            <person name="Kim Y."/>
            <person name="Won Y.J."/>
        </authorList>
    </citation>
    <scope>NUCLEOTIDE SEQUENCE [LARGE SCALE GENOMIC DNA]</scope>
    <source>
        <strain evidence="1">Wonlab-2016</strain>
    </source>
</reference>
<evidence type="ECO:0000313" key="1">
    <source>
        <dbReference type="EMBL" id="KAK7496940.1"/>
    </source>
</evidence>